<dbReference type="Pfam" id="PF01281">
    <property type="entry name" value="Ribosomal_L9_N"/>
    <property type="match status" value="1"/>
</dbReference>
<evidence type="ECO:0000256" key="3">
    <source>
        <dbReference type="ARBA" id="ARBA00023274"/>
    </source>
</evidence>
<protein>
    <recommendedName>
        <fullName evidence="4">Large ribosomal subunit protein bL9m</fullName>
    </recommendedName>
    <alternativeName>
        <fullName evidence="5">39S ribosomal protein L9, mitochondrial</fullName>
    </alternativeName>
</protein>
<dbReference type="InterPro" id="IPR020070">
    <property type="entry name" value="Ribosomal_bL9_N"/>
</dbReference>
<evidence type="ECO:0000256" key="4">
    <source>
        <dbReference type="ARBA" id="ARBA00035194"/>
    </source>
</evidence>
<gene>
    <name evidence="7" type="ORF">PV327_000278</name>
</gene>
<keyword evidence="2" id="KW-0689">Ribosomal protein</keyword>
<evidence type="ECO:0000259" key="6">
    <source>
        <dbReference type="Pfam" id="PF01281"/>
    </source>
</evidence>
<dbReference type="GO" id="GO:0005840">
    <property type="term" value="C:ribosome"/>
    <property type="evidence" value="ECO:0007669"/>
    <property type="project" value="UniProtKB-KW"/>
</dbReference>
<dbReference type="AlphaFoldDB" id="A0AA39L1Z3"/>
<evidence type="ECO:0000313" key="8">
    <source>
        <dbReference type="Proteomes" id="UP001168972"/>
    </source>
</evidence>
<keyword evidence="8" id="KW-1185">Reference proteome</keyword>
<organism evidence="7 8">
    <name type="scientific">Microctonus hyperodae</name>
    <name type="common">Parasitoid wasp</name>
    <dbReference type="NCBI Taxonomy" id="165561"/>
    <lineage>
        <taxon>Eukaryota</taxon>
        <taxon>Metazoa</taxon>
        <taxon>Ecdysozoa</taxon>
        <taxon>Arthropoda</taxon>
        <taxon>Hexapoda</taxon>
        <taxon>Insecta</taxon>
        <taxon>Pterygota</taxon>
        <taxon>Neoptera</taxon>
        <taxon>Endopterygota</taxon>
        <taxon>Hymenoptera</taxon>
        <taxon>Apocrita</taxon>
        <taxon>Ichneumonoidea</taxon>
        <taxon>Braconidae</taxon>
        <taxon>Euphorinae</taxon>
        <taxon>Microctonus</taxon>
    </lineage>
</organism>
<dbReference type="PANTHER" id="PTHR21368">
    <property type="entry name" value="50S RIBOSOMAL PROTEIN L9"/>
    <property type="match status" value="1"/>
</dbReference>
<evidence type="ECO:0000313" key="7">
    <source>
        <dbReference type="EMBL" id="KAK0182109.1"/>
    </source>
</evidence>
<sequence length="275" mass="31759">MNSVSIFSNILRTISKPCLTAPSKILIQQSRNTAILKRRNPLPLYEKNGKPCRLRIRNYIYDLVENTDLKRREPLKIILTKFVDGFGNAGDIISQPPMKAYNNFLLPGLAVYASPENIKKYQLKPENDEVTKKSHFLQRTVNILSQYLLNVVMSADHPWTLEKWHLRSSFRKAGVYLTDDCITTMPKHPISGPNFDIENKEFYITVTINKSVDVIVRCRIHHWSSTPNKKLICVPNFYMNPSEPIYPEDKPILDSLPIPYLIEKAMKEQETQTTP</sequence>
<evidence type="ECO:0000256" key="2">
    <source>
        <dbReference type="ARBA" id="ARBA00022980"/>
    </source>
</evidence>
<dbReference type="GO" id="GO:0003735">
    <property type="term" value="F:structural constituent of ribosome"/>
    <property type="evidence" value="ECO:0007669"/>
    <property type="project" value="InterPro"/>
</dbReference>
<dbReference type="GO" id="GO:1990904">
    <property type="term" value="C:ribonucleoprotein complex"/>
    <property type="evidence" value="ECO:0007669"/>
    <property type="project" value="UniProtKB-KW"/>
</dbReference>
<feature type="domain" description="Ribosomal protein L9" evidence="6">
    <location>
        <begin position="76"/>
        <end position="121"/>
    </location>
</feature>
<name>A0AA39L1Z3_MICHY</name>
<dbReference type="InterPro" id="IPR036935">
    <property type="entry name" value="Ribosomal_bL9_N_sf"/>
</dbReference>
<comment type="caution">
    <text evidence="7">The sequence shown here is derived from an EMBL/GenBank/DDBJ whole genome shotgun (WGS) entry which is preliminary data.</text>
</comment>
<dbReference type="InterPro" id="IPR009027">
    <property type="entry name" value="Ribosomal_bL9/RNase_H1_N"/>
</dbReference>
<reference evidence="7" key="1">
    <citation type="journal article" date="2023" name="bioRxiv">
        <title>Scaffold-level genome assemblies of two parasitoid biocontrol wasps reveal the parthenogenesis mechanism and an associated novel virus.</title>
        <authorList>
            <person name="Inwood S."/>
            <person name="Skelly J."/>
            <person name="Guhlin J."/>
            <person name="Harrop T."/>
            <person name="Goldson S."/>
            <person name="Dearden P."/>
        </authorList>
    </citation>
    <scope>NUCLEOTIDE SEQUENCE</scope>
    <source>
        <strain evidence="7">Lincoln</strain>
        <tissue evidence="7">Whole body</tissue>
    </source>
</reference>
<proteinExistence type="inferred from homology"/>
<dbReference type="Gene3D" id="3.40.5.10">
    <property type="entry name" value="Ribosomal protein L9, N-terminal domain"/>
    <property type="match status" value="1"/>
</dbReference>
<dbReference type="Proteomes" id="UP001168972">
    <property type="component" value="Unassembled WGS sequence"/>
</dbReference>
<accession>A0AA39L1Z3</accession>
<dbReference type="InterPro" id="IPR000244">
    <property type="entry name" value="Ribosomal_bL9"/>
</dbReference>
<dbReference type="SUPFAM" id="SSF55658">
    <property type="entry name" value="L9 N-domain-like"/>
    <property type="match status" value="1"/>
</dbReference>
<dbReference type="EMBL" id="JAQQBR010000001">
    <property type="protein sequence ID" value="KAK0182109.1"/>
    <property type="molecule type" value="Genomic_DNA"/>
</dbReference>
<comment type="similarity">
    <text evidence="1">Belongs to the bacterial ribosomal protein bL9 family.</text>
</comment>
<reference evidence="7" key="2">
    <citation type="submission" date="2023-03" db="EMBL/GenBank/DDBJ databases">
        <authorList>
            <person name="Inwood S.N."/>
            <person name="Skelly J.G."/>
            <person name="Guhlin J."/>
            <person name="Harrop T.W.R."/>
            <person name="Goldson S.G."/>
            <person name="Dearden P.K."/>
        </authorList>
    </citation>
    <scope>NUCLEOTIDE SEQUENCE</scope>
    <source>
        <strain evidence="7">Lincoln</strain>
        <tissue evidence="7">Whole body</tissue>
    </source>
</reference>
<evidence type="ECO:0000256" key="1">
    <source>
        <dbReference type="ARBA" id="ARBA00010605"/>
    </source>
</evidence>
<dbReference type="GO" id="GO:0006412">
    <property type="term" value="P:translation"/>
    <property type="evidence" value="ECO:0007669"/>
    <property type="project" value="InterPro"/>
</dbReference>
<evidence type="ECO:0000256" key="5">
    <source>
        <dbReference type="ARBA" id="ARBA00035381"/>
    </source>
</evidence>
<keyword evidence="3" id="KW-0687">Ribonucleoprotein</keyword>